<keyword evidence="2" id="KW-0812">Transmembrane</keyword>
<keyword evidence="2" id="KW-0472">Membrane</keyword>
<sequence>MADRTAAGDKQLVVPSTPNRTGPAGCPGLKIMVWALAALVGVAAAGALVSLLPRGRGRRGTRRIPRQRPWRRVRSAAPAPRTRQDSGRQSGAEDGLEAWAPQRA</sequence>
<dbReference type="RefSeq" id="WP_117401872.1">
    <property type="nucleotide sequence ID" value="NZ_QVNQ01000007.1"/>
</dbReference>
<keyword evidence="2" id="KW-1133">Transmembrane helix</keyword>
<evidence type="ECO:0000256" key="1">
    <source>
        <dbReference type="SAM" id="MobiDB-lite"/>
    </source>
</evidence>
<organism evidence="3 4">
    <name type="scientific">Actinomadura spongiicola</name>
    <dbReference type="NCBI Taxonomy" id="2303421"/>
    <lineage>
        <taxon>Bacteria</taxon>
        <taxon>Bacillati</taxon>
        <taxon>Actinomycetota</taxon>
        <taxon>Actinomycetes</taxon>
        <taxon>Streptosporangiales</taxon>
        <taxon>Thermomonosporaceae</taxon>
        <taxon>Actinomadura</taxon>
    </lineage>
</organism>
<reference evidence="3 4" key="1">
    <citation type="submission" date="2018-08" db="EMBL/GenBank/DDBJ databases">
        <title>Actinomadura spongicola sp. nov., isolated from marine sponge Leucetta chagosensis.</title>
        <authorList>
            <person name="Li L."/>
            <person name="Lin H.W."/>
        </authorList>
    </citation>
    <scope>NUCLEOTIDE SEQUENCE [LARGE SCALE GENOMIC DNA]</scope>
    <source>
        <strain evidence="3 4">LHW52907</strain>
    </source>
</reference>
<evidence type="ECO:0000313" key="4">
    <source>
        <dbReference type="Proteomes" id="UP000262882"/>
    </source>
</evidence>
<dbReference type="OrthoDB" id="3483608at2"/>
<comment type="caution">
    <text evidence="3">The sequence shown here is derived from an EMBL/GenBank/DDBJ whole genome shotgun (WGS) entry which is preliminary data.</text>
</comment>
<protein>
    <submittedName>
        <fullName evidence="3">Uncharacterized protein</fullName>
    </submittedName>
</protein>
<feature type="transmembrane region" description="Helical" evidence="2">
    <location>
        <begin position="31"/>
        <end position="53"/>
    </location>
</feature>
<dbReference type="EMBL" id="QVNQ01000007">
    <property type="protein sequence ID" value="RFS83175.1"/>
    <property type="molecule type" value="Genomic_DNA"/>
</dbReference>
<feature type="region of interest" description="Disordered" evidence="1">
    <location>
        <begin position="54"/>
        <end position="104"/>
    </location>
</feature>
<gene>
    <name evidence="3" type="ORF">D0T12_23750</name>
</gene>
<name>A0A372GCR6_9ACTN</name>
<feature type="region of interest" description="Disordered" evidence="1">
    <location>
        <begin position="1"/>
        <end position="25"/>
    </location>
</feature>
<feature type="compositionally biased region" description="Basic residues" evidence="1">
    <location>
        <begin position="55"/>
        <end position="74"/>
    </location>
</feature>
<dbReference type="AlphaFoldDB" id="A0A372GCR6"/>
<proteinExistence type="predicted"/>
<keyword evidence="4" id="KW-1185">Reference proteome</keyword>
<evidence type="ECO:0000313" key="3">
    <source>
        <dbReference type="EMBL" id="RFS83175.1"/>
    </source>
</evidence>
<dbReference type="Proteomes" id="UP000262882">
    <property type="component" value="Unassembled WGS sequence"/>
</dbReference>
<evidence type="ECO:0000256" key="2">
    <source>
        <dbReference type="SAM" id="Phobius"/>
    </source>
</evidence>
<accession>A0A372GCR6</accession>